<evidence type="ECO:0000313" key="2">
    <source>
        <dbReference type="Proteomes" id="UP000037251"/>
    </source>
</evidence>
<evidence type="ECO:0000313" key="1">
    <source>
        <dbReference type="EMBL" id="KOG32619.1"/>
    </source>
</evidence>
<protein>
    <submittedName>
        <fullName evidence="1">Uncharacterized protein</fullName>
    </submittedName>
</protein>
<dbReference type="PATRIC" id="fig|67356.5.peg.5676"/>
<proteinExistence type="predicted"/>
<dbReference type="AlphaFoldDB" id="A0A0L8L3E9"/>
<keyword evidence="2" id="KW-1185">Reference proteome</keyword>
<name>A0A0L8L3E9_9ACTN</name>
<reference evidence="2" key="1">
    <citation type="submission" date="2015-07" db="EMBL/GenBank/DDBJ databases">
        <authorList>
            <person name="Ju K.-S."/>
            <person name="Doroghazi J.R."/>
            <person name="Metcalf W.W."/>
        </authorList>
    </citation>
    <scope>NUCLEOTIDE SEQUENCE [LARGE SCALE GENOMIC DNA]</scope>
    <source>
        <strain evidence="2">NRRL 2290</strain>
    </source>
</reference>
<comment type="caution">
    <text evidence="1">The sequence shown here is derived from an EMBL/GenBank/DDBJ whole genome shotgun (WGS) entry which is preliminary data.</text>
</comment>
<organism evidence="1 2">
    <name type="scientific">Streptomyces resistomycificus</name>
    <dbReference type="NCBI Taxonomy" id="67356"/>
    <lineage>
        <taxon>Bacteria</taxon>
        <taxon>Bacillati</taxon>
        <taxon>Actinomycetota</taxon>
        <taxon>Actinomycetes</taxon>
        <taxon>Kitasatosporales</taxon>
        <taxon>Streptomycetaceae</taxon>
        <taxon>Streptomyces</taxon>
        <taxon>Streptomyces aurantiacus group</taxon>
    </lineage>
</organism>
<dbReference type="STRING" id="67356.AQJ84_39585"/>
<sequence>MVAGSVMLSTTALLATGLVWVTSARQRERHVADRAAARQQEEVRGELAELGRRVTALQRLLEGVD</sequence>
<accession>A0A0L8L3E9</accession>
<dbReference type="EMBL" id="LGUS01000182">
    <property type="protein sequence ID" value="KOG32619.1"/>
    <property type="molecule type" value="Genomic_DNA"/>
</dbReference>
<dbReference type="Proteomes" id="UP000037251">
    <property type="component" value="Unassembled WGS sequence"/>
</dbReference>
<gene>
    <name evidence="1" type="ORF">ADK37_26490</name>
</gene>